<feature type="compositionally biased region" description="Polar residues" evidence="7">
    <location>
        <begin position="318"/>
        <end position="334"/>
    </location>
</feature>
<dbReference type="GO" id="GO:0005694">
    <property type="term" value="C:chromosome"/>
    <property type="evidence" value="ECO:0007669"/>
    <property type="project" value="InterPro"/>
</dbReference>
<dbReference type="CDD" id="cd03278">
    <property type="entry name" value="ABC_SMC_barmotin"/>
    <property type="match status" value="2"/>
</dbReference>
<dbReference type="Pfam" id="PF02463">
    <property type="entry name" value="SMC_N"/>
    <property type="match status" value="1"/>
</dbReference>
<keyword evidence="3 6" id="KW-0067">ATP-binding</keyword>
<feature type="coiled-coil region" evidence="6">
    <location>
        <begin position="652"/>
        <end position="784"/>
    </location>
</feature>
<dbReference type="GO" id="GO:0005524">
    <property type="term" value="F:ATP binding"/>
    <property type="evidence" value="ECO:0007669"/>
    <property type="project" value="UniProtKB-UniRule"/>
</dbReference>
<dbReference type="KEGG" id="cate:C2869_14920"/>
<dbReference type="GO" id="GO:0016887">
    <property type="term" value="F:ATP hydrolysis activity"/>
    <property type="evidence" value="ECO:0007669"/>
    <property type="project" value="InterPro"/>
</dbReference>
<dbReference type="EMBL" id="CP026604">
    <property type="protein sequence ID" value="AWB67649.1"/>
    <property type="molecule type" value="Genomic_DNA"/>
</dbReference>
<dbReference type="RefSeq" id="WP_108603704.1">
    <property type="nucleotide sequence ID" value="NZ_CP026604.1"/>
</dbReference>
<reference evidence="10 11" key="1">
    <citation type="submission" date="2018-01" db="EMBL/GenBank/DDBJ databases">
        <title>Genome sequence of a Cantenovulum-like bacteria.</title>
        <authorList>
            <person name="Tan W.R."/>
            <person name="Lau N.-S."/>
            <person name="Go F."/>
            <person name="Amirul A.-A.A."/>
        </authorList>
    </citation>
    <scope>NUCLEOTIDE SEQUENCE [LARGE SCALE GENOMIC DNA]</scope>
    <source>
        <strain evidence="10 11">CCB-QB4</strain>
    </source>
</reference>
<evidence type="ECO:0000256" key="1">
    <source>
        <dbReference type="ARBA" id="ARBA00022490"/>
    </source>
</evidence>
<dbReference type="GO" id="GO:0005737">
    <property type="term" value="C:cytoplasm"/>
    <property type="evidence" value="ECO:0007669"/>
    <property type="project" value="UniProtKB-SubCell"/>
</dbReference>
<dbReference type="NCBIfam" id="TIGR02168">
    <property type="entry name" value="SMC_prok_B"/>
    <property type="match status" value="1"/>
</dbReference>
<feature type="coiled-coil region" evidence="6">
    <location>
        <begin position="412"/>
        <end position="486"/>
    </location>
</feature>
<dbReference type="GO" id="GO:0006260">
    <property type="term" value="P:DNA replication"/>
    <property type="evidence" value="ECO:0007669"/>
    <property type="project" value="UniProtKB-UniRule"/>
</dbReference>
<feature type="domain" description="RecF/RecN/SMC N-terminal" evidence="8">
    <location>
        <begin position="3"/>
        <end position="1149"/>
    </location>
</feature>
<evidence type="ECO:0000259" key="8">
    <source>
        <dbReference type="Pfam" id="PF02463"/>
    </source>
</evidence>
<comment type="subcellular location">
    <subcellularLocation>
        <location evidence="6">Cytoplasm</location>
    </subcellularLocation>
</comment>
<dbReference type="GO" id="GO:0007059">
    <property type="term" value="P:chromosome segregation"/>
    <property type="evidence" value="ECO:0007669"/>
    <property type="project" value="UniProtKB-UniRule"/>
</dbReference>
<keyword evidence="4 6" id="KW-0175">Coiled coil</keyword>
<evidence type="ECO:0000256" key="5">
    <source>
        <dbReference type="ARBA" id="ARBA00023125"/>
    </source>
</evidence>
<comment type="similarity">
    <text evidence="6">Belongs to the SMC family.</text>
</comment>
<sequence length="1166" mass="131657">MRLKQIKLAGFKSFVDPTTVPFPAQMTAIVGPNGCGKSNIIDAVRWVLGESSAKNLRGDAMTDVIFNGSSSRKPVSQASIELVFDNSEGRLQGEYAAYNEISIKRLVTREAVSNYFLNGNKCRKKDITELFLGTGLGPRSYAIIEQGMISRLIESKPQELRIFIEEAAGISKYKERRRETENRIRHSRDNLARLDDVRIELQQQLEKLQRQAAAARRFKELKAKERKYKSEHCVLRWIRLNSQTETLDSDIKSRQIELEKILTEQSGGATHLDTLKTKQSEYKHSLELVNQQLFAIAQQITKAEQQQLHLREKKNSLVRDSQNQQGEKQSLTSQLTEAEERLAELEETLSLLEPEHEELQEQVEEAAIYLEEQEQDYETALQGWQTQSEKYYQIDNELKSARARIVSIDQLMAKSQQRISRLQTDLNDVDNKSIDIDTAELEEALSEQKLEQEFLAEQIVESEVNIEQLNEQLKTHSQSVQIAQTALQKCHGQIASLETLIERSHNQDDASLEKCLDDLGIHIQGGLFDLISVEPGWELAVETVLNQYSSALITHTQVNNNEVSQLQNASAANYLISLSSSEKSEQKPQIIANTLATKVQAPDFVIRLLNNVLIDTELACHSLGAFTSVISQTGYWYGNDWCYIPGNHQDSVLALKNDLLDKQALLNQLTDQVQLATQQKEDVEIKLEQASNDYKSLVQQSNQTGQLINKLSLELQQVKSQQADGKQRKARLMEELDEQKLALEEELMEKEELQMNLETIQEQLIDLESNQQNANQQKTQLSQSVSLARQTLDQQKNTLHQAVLKIQSTQGQIATATQAITSAKQRVQTIDERGVEMQMELDDIDLPLEEAAIQLQESLEQKAEIDVQRVEVANALSQVDDEINELEKGQHGVFARAQKLRDEISALQVEREGYHVRANSVLEALNDTGQHLKDVLQSLPEEADEQIWSQELEKTTQAINRLGAINLAAIEEYEHQSERKQYLDAQHDDLVSALETLEEAIRKIDRETRTKFKQTFDVVNDDLQRLFPKVFGGGAAWLELTGEDLLDTGVTIMARPPGKRNSTIHLLSGGEKALTALSLVFAIFRLNPAPFCMLDEVDAPLDDANVGRFCRLVNEMSASVQFIFISHNKIAMEMATNLVGVTMQEPGCSRMVAVDVDKAIELAEAS</sequence>
<dbReference type="Pfam" id="PF06470">
    <property type="entry name" value="SMC_hinge"/>
    <property type="match status" value="1"/>
</dbReference>
<feature type="region of interest" description="Disordered" evidence="7">
    <location>
        <begin position="316"/>
        <end position="336"/>
    </location>
</feature>
<dbReference type="InterPro" id="IPR027417">
    <property type="entry name" value="P-loop_NTPase"/>
</dbReference>
<proteinExistence type="inferred from homology"/>
<comment type="function">
    <text evidence="6">Required for chromosome condensation and partitioning.</text>
</comment>
<evidence type="ECO:0000313" key="10">
    <source>
        <dbReference type="EMBL" id="AWB67649.1"/>
    </source>
</evidence>
<gene>
    <name evidence="6 10" type="primary">smc</name>
    <name evidence="10" type="ORF">C2869_14920</name>
</gene>
<dbReference type="Proteomes" id="UP000244441">
    <property type="component" value="Chromosome"/>
</dbReference>
<organism evidence="10 11">
    <name type="scientific">Saccharobesus litoralis</name>
    <dbReference type="NCBI Taxonomy" id="2172099"/>
    <lineage>
        <taxon>Bacteria</taxon>
        <taxon>Pseudomonadati</taxon>
        <taxon>Pseudomonadota</taxon>
        <taxon>Gammaproteobacteria</taxon>
        <taxon>Alteromonadales</taxon>
        <taxon>Alteromonadaceae</taxon>
        <taxon>Saccharobesus</taxon>
    </lineage>
</organism>
<comment type="domain">
    <text evidence="6">Contains large globular domains required for ATP hydrolysis at each terminus and a third globular domain forming a flexible hinge near the middle of the molecule. These domains are separated by coiled-coil structures.</text>
</comment>
<accession>A0A2S0VTW4</accession>
<comment type="subunit">
    <text evidence="6">Homodimer.</text>
</comment>
<dbReference type="PIRSF" id="PIRSF005719">
    <property type="entry name" value="SMC"/>
    <property type="match status" value="1"/>
</dbReference>
<dbReference type="AlphaFoldDB" id="A0A2S0VTW4"/>
<feature type="coiled-coil region" evidence="6">
    <location>
        <begin position="170"/>
        <end position="218"/>
    </location>
</feature>
<keyword evidence="11" id="KW-1185">Reference proteome</keyword>
<dbReference type="InterPro" id="IPR024704">
    <property type="entry name" value="SMC"/>
</dbReference>
<evidence type="ECO:0000313" key="11">
    <source>
        <dbReference type="Proteomes" id="UP000244441"/>
    </source>
</evidence>
<dbReference type="GO" id="GO:0007062">
    <property type="term" value="P:sister chromatid cohesion"/>
    <property type="evidence" value="ECO:0007669"/>
    <property type="project" value="InterPro"/>
</dbReference>
<dbReference type="SUPFAM" id="SSF52540">
    <property type="entry name" value="P-loop containing nucleoside triphosphate hydrolases"/>
    <property type="match status" value="1"/>
</dbReference>
<dbReference type="InterPro" id="IPR010935">
    <property type="entry name" value="SMC_hinge"/>
</dbReference>
<protein>
    <recommendedName>
        <fullName evidence="6">Chromosome partition protein Smc</fullName>
    </recommendedName>
</protein>
<name>A0A2S0VTW4_9ALTE</name>
<feature type="binding site" evidence="6">
    <location>
        <begin position="32"/>
        <end position="39"/>
    </location>
    <ligand>
        <name>ATP</name>
        <dbReference type="ChEBI" id="CHEBI:30616"/>
    </ligand>
</feature>
<dbReference type="InterPro" id="IPR003395">
    <property type="entry name" value="RecF/RecN/SMC_N"/>
</dbReference>
<evidence type="ECO:0000256" key="7">
    <source>
        <dbReference type="SAM" id="MobiDB-lite"/>
    </source>
</evidence>
<dbReference type="HAMAP" id="MF_01894">
    <property type="entry name" value="Smc_prok"/>
    <property type="match status" value="1"/>
</dbReference>
<keyword evidence="2 6" id="KW-0547">Nucleotide-binding</keyword>
<evidence type="ECO:0000259" key="9">
    <source>
        <dbReference type="Pfam" id="PF06470"/>
    </source>
</evidence>
<dbReference type="Gene3D" id="3.40.50.300">
    <property type="entry name" value="P-loop containing nucleotide triphosphate hydrolases"/>
    <property type="match status" value="2"/>
</dbReference>
<keyword evidence="5 6" id="KW-0238">DNA-binding</keyword>
<evidence type="ECO:0000256" key="2">
    <source>
        <dbReference type="ARBA" id="ARBA00022741"/>
    </source>
</evidence>
<evidence type="ECO:0000256" key="6">
    <source>
        <dbReference type="HAMAP-Rule" id="MF_01894"/>
    </source>
</evidence>
<evidence type="ECO:0000256" key="4">
    <source>
        <dbReference type="ARBA" id="ARBA00023054"/>
    </source>
</evidence>
<dbReference type="GO" id="GO:0030261">
    <property type="term" value="P:chromosome condensation"/>
    <property type="evidence" value="ECO:0007669"/>
    <property type="project" value="InterPro"/>
</dbReference>
<feature type="domain" description="SMC hinge" evidence="9">
    <location>
        <begin position="523"/>
        <end position="615"/>
    </location>
</feature>
<keyword evidence="1 6" id="KW-0963">Cytoplasm</keyword>
<dbReference type="InterPro" id="IPR011890">
    <property type="entry name" value="SMC_prok"/>
</dbReference>
<dbReference type="GO" id="GO:0003677">
    <property type="term" value="F:DNA binding"/>
    <property type="evidence" value="ECO:0007669"/>
    <property type="project" value="UniProtKB-UniRule"/>
</dbReference>
<evidence type="ECO:0000256" key="3">
    <source>
        <dbReference type="ARBA" id="ARBA00022840"/>
    </source>
</evidence>
<dbReference type="OrthoDB" id="9808768at2"/>
<dbReference type="PANTHER" id="PTHR43977">
    <property type="entry name" value="STRUCTURAL MAINTENANCE OF CHROMOSOMES PROTEIN 3"/>
    <property type="match status" value="1"/>
</dbReference>